<dbReference type="InParanoid" id="K1PFB2"/>
<dbReference type="HOGENOM" id="CLU_1042975_0_0_1"/>
<organism evidence="1">
    <name type="scientific">Magallana gigas</name>
    <name type="common">Pacific oyster</name>
    <name type="synonym">Crassostrea gigas</name>
    <dbReference type="NCBI Taxonomy" id="29159"/>
    <lineage>
        <taxon>Eukaryota</taxon>
        <taxon>Metazoa</taxon>
        <taxon>Spiralia</taxon>
        <taxon>Lophotrochozoa</taxon>
        <taxon>Mollusca</taxon>
        <taxon>Bivalvia</taxon>
        <taxon>Autobranchia</taxon>
        <taxon>Pteriomorphia</taxon>
        <taxon>Ostreida</taxon>
        <taxon>Ostreoidea</taxon>
        <taxon>Ostreidae</taxon>
        <taxon>Magallana</taxon>
    </lineage>
</organism>
<accession>K1PFB2</accession>
<reference evidence="1" key="1">
    <citation type="journal article" date="2012" name="Nature">
        <title>The oyster genome reveals stress adaptation and complexity of shell formation.</title>
        <authorList>
            <person name="Zhang G."/>
            <person name="Fang X."/>
            <person name="Guo X."/>
            <person name="Li L."/>
            <person name="Luo R."/>
            <person name="Xu F."/>
            <person name="Yang P."/>
            <person name="Zhang L."/>
            <person name="Wang X."/>
            <person name="Qi H."/>
            <person name="Xiong Z."/>
            <person name="Que H."/>
            <person name="Xie Y."/>
            <person name="Holland P.W."/>
            <person name="Paps J."/>
            <person name="Zhu Y."/>
            <person name="Wu F."/>
            <person name="Chen Y."/>
            <person name="Wang J."/>
            <person name="Peng C."/>
            <person name="Meng J."/>
            <person name="Yang L."/>
            <person name="Liu J."/>
            <person name="Wen B."/>
            <person name="Zhang N."/>
            <person name="Huang Z."/>
            <person name="Zhu Q."/>
            <person name="Feng Y."/>
            <person name="Mount A."/>
            <person name="Hedgecock D."/>
            <person name="Xu Z."/>
            <person name="Liu Y."/>
            <person name="Domazet-Loso T."/>
            <person name="Du Y."/>
            <person name="Sun X."/>
            <person name="Zhang S."/>
            <person name="Liu B."/>
            <person name="Cheng P."/>
            <person name="Jiang X."/>
            <person name="Li J."/>
            <person name="Fan D."/>
            <person name="Wang W."/>
            <person name="Fu W."/>
            <person name="Wang T."/>
            <person name="Wang B."/>
            <person name="Zhang J."/>
            <person name="Peng Z."/>
            <person name="Li Y."/>
            <person name="Li N."/>
            <person name="Wang J."/>
            <person name="Chen M."/>
            <person name="He Y."/>
            <person name="Tan F."/>
            <person name="Song X."/>
            <person name="Zheng Q."/>
            <person name="Huang R."/>
            <person name="Yang H."/>
            <person name="Du X."/>
            <person name="Chen L."/>
            <person name="Yang M."/>
            <person name="Gaffney P.M."/>
            <person name="Wang S."/>
            <person name="Luo L."/>
            <person name="She Z."/>
            <person name="Ming Y."/>
            <person name="Huang W."/>
            <person name="Zhang S."/>
            <person name="Huang B."/>
            <person name="Zhang Y."/>
            <person name="Qu T."/>
            <person name="Ni P."/>
            <person name="Miao G."/>
            <person name="Wang J."/>
            <person name="Wang Q."/>
            <person name="Steinberg C.E."/>
            <person name="Wang H."/>
            <person name="Li N."/>
            <person name="Qian L."/>
            <person name="Zhang G."/>
            <person name="Li Y."/>
            <person name="Yang H."/>
            <person name="Liu X."/>
            <person name="Wang J."/>
            <person name="Yin Y."/>
            <person name="Wang J."/>
        </authorList>
    </citation>
    <scope>NUCLEOTIDE SEQUENCE [LARGE SCALE GENOMIC DNA]</scope>
    <source>
        <strain evidence="1">05x7-T-G4-1.051#20</strain>
    </source>
</reference>
<sequence length="267" mass="30987">MAIYATYEEKNEVNFKFLESEPNPYVNVTYERNSTATGTVVFSNRVLEKFKTFLFLDSHLTLNVNDVVRSITYRFTQDISPEKTNDEFEFLESIPNQELLEGERVTISCEVLGRNPPPVRVERDGMTISDTGDVYITSSRSTSWSTSYVTYLHASKEIEGNYTCVADGKSREVFPLSNIELKPRVRWDLMYDANVTDEEQVYLVWYPSHNSVRALSTYIVESARTELWEGYQTTRTLWMRYEPEWAKGREAMLLSSHLGWTDGQIDH</sequence>
<dbReference type="SUPFAM" id="SSF48726">
    <property type="entry name" value="Immunoglobulin"/>
    <property type="match status" value="1"/>
</dbReference>
<dbReference type="EMBL" id="JH822792">
    <property type="protein sequence ID" value="EKC17509.1"/>
    <property type="molecule type" value="Genomic_DNA"/>
</dbReference>
<dbReference type="Gene3D" id="2.60.40.10">
    <property type="entry name" value="Immunoglobulins"/>
    <property type="match status" value="1"/>
</dbReference>
<gene>
    <name evidence="1" type="ORF">CGI_10000677</name>
</gene>
<dbReference type="PROSITE" id="PS50835">
    <property type="entry name" value="IG_LIKE"/>
    <property type="match status" value="1"/>
</dbReference>
<dbReference type="Pfam" id="PF13927">
    <property type="entry name" value="Ig_3"/>
    <property type="match status" value="1"/>
</dbReference>
<dbReference type="InterPro" id="IPR007110">
    <property type="entry name" value="Ig-like_dom"/>
</dbReference>
<proteinExistence type="predicted"/>
<dbReference type="InterPro" id="IPR013783">
    <property type="entry name" value="Ig-like_fold"/>
</dbReference>
<dbReference type="AlphaFoldDB" id="K1PFB2"/>
<evidence type="ECO:0000313" key="1">
    <source>
        <dbReference type="EMBL" id="EKC17509.1"/>
    </source>
</evidence>
<dbReference type="InterPro" id="IPR036179">
    <property type="entry name" value="Ig-like_dom_sf"/>
</dbReference>
<protein>
    <submittedName>
        <fullName evidence="1">Uncharacterized protein</fullName>
    </submittedName>
</protein>
<name>K1PFB2_MAGGI</name>